<dbReference type="PANTHER" id="PTHR43157:SF31">
    <property type="entry name" value="PHOSPHATIDYLINOSITOL-GLYCAN BIOSYNTHESIS CLASS F PROTEIN"/>
    <property type="match status" value="1"/>
</dbReference>
<comment type="similarity">
    <text evidence="1">Belongs to the short-chain dehydrogenases/reductases (SDR) family.</text>
</comment>
<sequence length="349" mass="37489">MEFKDIVATSGFAGYTLLHPLEGFRGFGPTLSEATFGLLGTSFKPERDVSGVEGKTIFVTGGNAGIGRETILQLAKHRPARIYLGARTESKAQQAIASIKEQISSTVDIRYIPLDLCSFKSIRAAAAKFQADSDRLDILILNAGTMGNPPVTTEDGFEIQLGTNHVGHFLLTKLLLPTLKKTIAHLQDSGATPDVRVVTVSSMAHVTSPNTLEGITSTPGLLAASTWTRYGASKAANILFASELARRHPEILSVSVHPGVINSDLYSYTKSTSVFIKQALGLTASCFFRSIATGAFNSLWAASTARENLVNGGYYLPVGYRSNGTAFVQDADVARGLWEWSEAQIAERE</sequence>
<dbReference type="SUPFAM" id="SSF51735">
    <property type="entry name" value="NAD(P)-binding Rossmann-fold domains"/>
    <property type="match status" value="1"/>
</dbReference>
<dbReference type="EMBL" id="MNBE01000666">
    <property type="protein sequence ID" value="OKO98756.1"/>
    <property type="molecule type" value="Genomic_DNA"/>
</dbReference>
<organism evidence="3 4">
    <name type="scientific">Penicillium subrubescens</name>
    <dbReference type="NCBI Taxonomy" id="1316194"/>
    <lineage>
        <taxon>Eukaryota</taxon>
        <taxon>Fungi</taxon>
        <taxon>Dikarya</taxon>
        <taxon>Ascomycota</taxon>
        <taxon>Pezizomycotina</taxon>
        <taxon>Eurotiomycetes</taxon>
        <taxon>Eurotiomycetidae</taxon>
        <taxon>Eurotiales</taxon>
        <taxon>Aspergillaceae</taxon>
        <taxon>Penicillium</taxon>
    </lineage>
</organism>
<name>A0A1Q5TEU2_9EURO</name>
<keyword evidence="4" id="KW-1185">Reference proteome</keyword>
<evidence type="ECO:0000256" key="2">
    <source>
        <dbReference type="ARBA" id="ARBA00023002"/>
    </source>
</evidence>
<dbReference type="Proteomes" id="UP000186955">
    <property type="component" value="Unassembled WGS sequence"/>
</dbReference>
<keyword evidence="2" id="KW-0560">Oxidoreductase</keyword>
<accession>A0A1Q5TEU2</accession>
<evidence type="ECO:0000313" key="3">
    <source>
        <dbReference type="EMBL" id="OKO98756.1"/>
    </source>
</evidence>
<dbReference type="AlphaFoldDB" id="A0A1Q5TEU2"/>
<evidence type="ECO:0000313" key="4">
    <source>
        <dbReference type="Proteomes" id="UP000186955"/>
    </source>
</evidence>
<dbReference type="PRINTS" id="PR00081">
    <property type="entry name" value="GDHRDH"/>
</dbReference>
<reference evidence="3 4" key="1">
    <citation type="submission" date="2016-10" db="EMBL/GenBank/DDBJ databases">
        <title>Genome sequence of the ascomycete fungus Penicillium subrubescens.</title>
        <authorList>
            <person name="De Vries R.P."/>
            <person name="Peng M."/>
            <person name="Dilokpimol A."/>
            <person name="Hilden K."/>
            <person name="Makela M.R."/>
            <person name="Grigoriev I."/>
            <person name="Riley R."/>
            <person name="Granchi Z."/>
        </authorList>
    </citation>
    <scope>NUCLEOTIDE SEQUENCE [LARGE SCALE GENOMIC DNA]</scope>
    <source>
        <strain evidence="3 4">CBS 132785</strain>
    </source>
</reference>
<dbReference type="PANTHER" id="PTHR43157">
    <property type="entry name" value="PHOSPHATIDYLINOSITOL-GLYCAN BIOSYNTHESIS CLASS F PROTEIN-RELATED"/>
    <property type="match status" value="1"/>
</dbReference>
<gene>
    <name evidence="3" type="ORF">PENSUB_9007</name>
</gene>
<dbReference type="OrthoDB" id="191139at2759"/>
<dbReference type="Pfam" id="PF00106">
    <property type="entry name" value="adh_short"/>
    <property type="match status" value="1"/>
</dbReference>
<evidence type="ECO:0008006" key="5">
    <source>
        <dbReference type="Google" id="ProtNLM"/>
    </source>
</evidence>
<dbReference type="InterPro" id="IPR036291">
    <property type="entry name" value="NAD(P)-bd_dom_sf"/>
</dbReference>
<evidence type="ECO:0000256" key="1">
    <source>
        <dbReference type="ARBA" id="ARBA00006484"/>
    </source>
</evidence>
<dbReference type="Gene3D" id="3.40.50.720">
    <property type="entry name" value="NAD(P)-binding Rossmann-like Domain"/>
    <property type="match status" value="1"/>
</dbReference>
<proteinExistence type="inferred from homology"/>
<dbReference type="InterPro" id="IPR002347">
    <property type="entry name" value="SDR_fam"/>
</dbReference>
<dbReference type="GO" id="GO:0016491">
    <property type="term" value="F:oxidoreductase activity"/>
    <property type="evidence" value="ECO:0007669"/>
    <property type="project" value="UniProtKB-KW"/>
</dbReference>
<comment type="caution">
    <text evidence="3">The sequence shown here is derived from an EMBL/GenBank/DDBJ whole genome shotgun (WGS) entry which is preliminary data.</text>
</comment>
<dbReference type="STRING" id="1316194.A0A1Q5TEU2"/>
<protein>
    <recommendedName>
        <fullName evidence="5">Short-chain dehydrogenase TIC 32, chloroplastic</fullName>
    </recommendedName>
</protein>